<dbReference type="Gene3D" id="3.30.420.10">
    <property type="entry name" value="Ribonuclease H-like superfamily/Ribonuclease H"/>
    <property type="match status" value="1"/>
</dbReference>
<dbReference type="Proteomes" id="UP000017559">
    <property type="component" value="Unassembled WGS sequence"/>
</dbReference>
<reference evidence="1 2" key="1">
    <citation type="journal article" date="2014" name="BMC Genomics">
        <title>Genome and secretome analysis of the hemibiotrophic fungal pathogen, Moniliophthora roreri, which causes frosty pod rot disease of cacao: mechanisms of the biotrophic and necrotrophic phases.</title>
        <authorList>
            <person name="Meinhardt L.W."/>
            <person name="Costa G.G.L."/>
            <person name="Thomazella D.P.T."/>
            <person name="Teixeira P.J.P.L."/>
            <person name="Carazzolle M.F."/>
            <person name="Schuster S.C."/>
            <person name="Carlson J.E."/>
            <person name="Guiltinan M.J."/>
            <person name="Mieczkowski P."/>
            <person name="Farmer A."/>
            <person name="Ramaraj T."/>
            <person name="Crozier J."/>
            <person name="Davis R.E."/>
            <person name="Shao J."/>
            <person name="Melnick R.L."/>
            <person name="Pereira G.A.G."/>
            <person name="Bailey B.A."/>
        </authorList>
    </citation>
    <scope>NUCLEOTIDE SEQUENCE [LARGE SCALE GENOMIC DNA]</scope>
    <source>
        <strain evidence="1 2">MCA 2997</strain>
    </source>
</reference>
<dbReference type="AlphaFoldDB" id="V2X7S4"/>
<comment type="caution">
    <text evidence="1">The sequence shown here is derived from an EMBL/GenBank/DDBJ whole genome shotgun (WGS) entry which is preliminary data.</text>
</comment>
<gene>
    <name evidence="1" type="ORF">Moror_3155</name>
</gene>
<evidence type="ECO:0000313" key="2">
    <source>
        <dbReference type="Proteomes" id="UP000017559"/>
    </source>
</evidence>
<sequence>ASFAALPIPSEDLLFAVLAFPVRLKDWLLAHDILGHPDDGILDQVLSGRCGKGFEAYIKARASQPCKCNICVEGKSPQLPYAAPANCTSKPLELVYMDTCGPFPVTSPHRNLYFQFFLDDFTNANAMVFLKDHSQVP</sequence>
<accession>V2X7S4</accession>
<keyword evidence="2" id="KW-1185">Reference proteome</keyword>
<organism evidence="1 2">
    <name type="scientific">Moniliophthora roreri (strain MCA 2997)</name>
    <name type="common">Cocoa frosty pod rot fungus</name>
    <name type="synonym">Crinipellis roreri</name>
    <dbReference type="NCBI Taxonomy" id="1381753"/>
    <lineage>
        <taxon>Eukaryota</taxon>
        <taxon>Fungi</taxon>
        <taxon>Dikarya</taxon>
        <taxon>Basidiomycota</taxon>
        <taxon>Agaricomycotina</taxon>
        <taxon>Agaricomycetes</taxon>
        <taxon>Agaricomycetidae</taxon>
        <taxon>Agaricales</taxon>
        <taxon>Marasmiineae</taxon>
        <taxon>Marasmiaceae</taxon>
        <taxon>Moniliophthora</taxon>
    </lineage>
</organism>
<dbReference type="GO" id="GO:0003676">
    <property type="term" value="F:nucleic acid binding"/>
    <property type="evidence" value="ECO:0007669"/>
    <property type="project" value="InterPro"/>
</dbReference>
<evidence type="ECO:0000313" key="1">
    <source>
        <dbReference type="EMBL" id="ESK88540.1"/>
    </source>
</evidence>
<protein>
    <submittedName>
        <fullName evidence="1">Retrotransposon retrofit gag pol polyprotein</fullName>
    </submittedName>
</protein>
<dbReference type="OrthoDB" id="3025757at2759"/>
<dbReference type="HOGENOM" id="CLU_1870053_0_0_1"/>
<name>V2X7S4_MONRO</name>
<feature type="non-terminal residue" evidence="1">
    <location>
        <position position="1"/>
    </location>
</feature>
<dbReference type="KEGG" id="mrr:Moror_3155"/>
<dbReference type="EMBL" id="AWSO01000639">
    <property type="protein sequence ID" value="ESK88540.1"/>
    <property type="molecule type" value="Genomic_DNA"/>
</dbReference>
<proteinExistence type="predicted"/>
<dbReference type="InterPro" id="IPR036397">
    <property type="entry name" value="RNaseH_sf"/>
</dbReference>